<dbReference type="AlphaFoldDB" id="A0A8U0A334"/>
<evidence type="ECO:0000313" key="2">
    <source>
        <dbReference type="Proteomes" id="UP000831768"/>
    </source>
</evidence>
<reference evidence="1" key="1">
    <citation type="submission" date="2022-04" db="EMBL/GenBank/DDBJ databases">
        <title>Halocatena sp. nov., isolated from a salt lake.</title>
        <authorList>
            <person name="Cui H.-L."/>
        </authorList>
    </citation>
    <scope>NUCLEOTIDE SEQUENCE</scope>
    <source>
        <strain evidence="1">AD-1</strain>
    </source>
</reference>
<name>A0A8U0A334_9EURY</name>
<dbReference type="KEGG" id="haad:MW046_03925"/>
<dbReference type="Proteomes" id="UP000831768">
    <property type="component" value="Chromosome"/>
</dbReference>
<keyword evidence="2" id="KW-1185">Reference proteome</keyword>
<organism evidence="1 2">
    <name type="scientific">Halocatena salina</name>
    <dbReference type="NCBI Taxonomy" id="2934340"/>
    <lineage>
        <taxon>Archaea</taxon>
        <taxon>Methanobacteriati</taxon>
        <taxon>Methanobacteriota</taxon>
        <taxon>Stenosarchaea group</taxon>
        <taxon>Halobacteria</taxon>
        <taxon>Halobacteriales</taxon>
        <taxon>Natronomonadaceae</taxon>
        <taxon>Halocatena</taxon>
    </lineage>
</organism>
<accession>A0A8U0A334</accession>
<gene>
    <name evidence="1" type="ORF">MW046_03925</name>
</gene>
<dbReference type="Pfam" id="PF19125">
    <property type="entry name" value="DUF5809"/>
    <property type="match status" value="1"/>
</dbReference>
<dbReference type="EMBL" id="CP096019">
    <property type="protein sequence ID" value="UPM43601.1"/>
    <property type="molecule type" value="Genomic_DNA"/>
</dbReference>
<evidence type="ECO:0000313" key="1">
    <source>
        <dbReference type="EMBL" id="UPM43601.1"/>
    </source>
</evidence>
<dbReference type="InterPro" id="IPR043832">
    <property type="entry name" value="DUF5809"/>
</dbReference>
<dbReference type="RefSeq" id="WP_247994264.1">
    <property type="nucleotide sequence ID" value="NZ_CP096019.1"/>
</dbReference>
<proteinExistence type="predicted"/>
<sequence>MHSEGLFAPSTAGAARQRYEELGPASQTVVREVAKSMAFDREEYDERVTTSVVMTAHDALFASLLEVTVGTREEFDDWCEERTYEIELAGSESVDHVVWHPVAFAETVVGATFQSEETAAIGTLRRQAFGRHYRELLRNDA</sequence>
<dbReference type="GeneID" id="71927166"/>
<protein>
    <submittedName>
        <fullName evidence="1">DUF5809 family protein</fullName>
    </submittedName>
</protein>